<name>A0A8H4VWD7_9HELO</name>
<evidence type="ECO:0000256" key="1">
    <source>
        <dbReference type="SAM" id="Phobius"/>
    </source>
</evidence>
<keyword evidence="4" id="KW-1185">Reference proteome</keyword>
<gene>
    <name evidence="3" type="ORF">G7Y89_g13106</name>
</gene>
<feature type="transmembrane region" description="Helical" evidence="1">
    <location>
        <begin position="551"/>
        <end position="577"/>
    </location>
</feature>
<dbReference type="PROSITE" id="PS00092">
    <property type="entry name" value="N6_MTASE"/>
    <property type="match status" value="1"/>
</dbReference>
<evidence type="ECO:0000259" key="2">
    <source>
        <dbReference type="Pfam" id="PF13847"/>
    </source>
</evidence>
<dbReference type="InterPro" id="IPR025714">
    <property type="entry name" value="Methyltranfer_dom"/>
</dbReference>
<sequence>MPRLPHALLHKAYNTSPLLLLVLRGTRTLDSAINELRWLREHVWETQTPSPRQKLLKLCQRRARGEPLQYILETEAYTSYLARLLNEGLLNSSLKLQAGTIPRTEPTESSLKILDLCSGTGCISLLLYSLLSQRFSGLHIAGWDISPKTVSLAQENLKRNFEHQVLHSAAATAHRQVLFENVDIFADFSEQQKQHLKCDVIISNPPYISKESFNHDTSRSVRNWEPRLALVPEVYHVVSIAAEDVFYDRLIFLHMNVSQSKVLLMEIGDDAQAIRVAKIVMHHQLDKGRSTIEIWRDWPELTPELNEAQEICIDGRNRIYRSPMMNPQLDHILIQETICPSYQTRNIVESLEAEGKSETMKQNVYPKECCKWIALSPPPWVRKYGYFFQAGRRRPMENVFNPQINSGGNGEYQKGTYPPVELFQYPPTLTNLSKAARFRRAETRVSFTLTALAADSQSRLVRSQMRRLHSAQTSIDPNSANPSSAQHVDWLCETSLVAADSYVLDLEKQDALEKDQKEVEQVGTLFAKAFTFLGGKFDDLVLNIPITSQNWGLNMLLGAGSIYVASVTLNPLILGYLNKKH</sequence>
<dbReference type="PANTHER" id="PTHR18895:SF74">
    <property type="entry name" value="MTRF1L RELEASE FACTOR GLUTAMINE METHYLTRANSFERASE"/>
    <property type="match status" value="1"/>
</dbReference>
<dbReference type="PANTHER" id="PTHR18895">
    <property type="entry name" value="HEMK METHYLTRANSFERASE"/>
    <property type="match status" value="1"/>
</dbReference>
<dbReference type="InterPro" id="IPR050320">
    <property type="entry name" value="N5-glutamine_MTase"/>
</dbReference>
<accession>A0A8H4VWD7</accession>
<dbReference type="Gene3D" id="3.40.50.150">
    <property type="entry name" value="Vaccinia Virus protein VP39"/>
    <property type="match status" value="1"/>
</dbReference>
<reference evidence="3 4" key="1">
    <citation type="submission" date="2020-03" db="EMBL/GenBank/DDBJ databases">
        <title>Draft Genome Sequence of Cudoniella acicularis.</title>
        <authorList>
            <person name="Buettner E."/>
            <person name="Kellner H."/>
        </authorList>
    </citation>
    <scope>NUCLEOTIDE SEQUENCE [LARGE SCALE GENOMIC DNA]</scope>
    <source>
        <strain evidence="3 4">DSM 108380</strain>
    </source>
</reference>
<dbReference type="CDD" id="cd02440">
    <property type="entry name" value="AdoMet_MTases"/>
    <property type="match status" value="1"/>
</dbReference>
<dbReference type="OrthoDB" id="269872at2759"/>
<comment type="caution">
    <text evidence="3">The sequence shown here is derived from an EMBL/GenBank/DDBJ whole genome shotgun (WGS) entry which is preliminary data.</text>
</comment>
<dbReference type="Proteomes" id="UP000566819">
    <property type="component" value="Unassembled WGS sequence"/>
</dbReference>
<organism evidence="3 4">
    <name type="scientific">Cudoniella acicularis</name>
    <dbReference type="NCBI Taxonomy" id="354080"/>
    <lineage>
        <taxon>Eukaryota</taxon>
        <taxon>Fungi</taxon>
        <taxon>Dikarya</taxon>
        <taxon>Ascomycota</taxon>
        <taxon>Pezizomycotina</taxon>
        <taxon>Leotiomycetes</taxon>
        <taxon>Helotiales</taxon>
        <taxon>Tricladiaceae</taxon>
        <taxon>Cudoniella</taxon>
    </lineage>
</organism>
<dbReference type="GO" id="GO:0032259">
    <property type="term" value="P:methylation"/>
    <property type="evidence" value="ECO:0007669"/>
    <property type="project" value="InterPro"/>
</dbReference>
<dbReference type="GO" id="GO:0008168">
    <property type="term" value="F:methyltransferase activity"/>
    <property type="evidence" value="ECO:0007669"/>
    <property type="project" value="InterPro"/>
</dbReference>
<dbReference type="InterPro" id="IPR029063">
    <property type="entry name" value="SAM-dependent_MTases_sf"/>
</dbReference>
<dbReference type="InterPro" id="IPR002052">
    <property type="entry name" value="DNA_methylase_N6_adenine_CS"/>
</dbReference>
<evidence type="ECO:0000313" key="4">
    <source>
        <dbReference type="Proteomes" id="UP000566819"/>
    </source>
</evidence>
<feature type="domain" description="Methyltransferase" evidence="2">
    <location>
        <begin position="108"/>
        <end position="204"/>
    </location>
</feature>
<keyword evidence="1" id="KW-0812">Transmembrane</keyword>
<dbReference type="GO" id="GO:0003676">
    <property type="term" value="F:nucleic acid binding"/>
    <property type="evidence" value="ECO:0007669"/>
    <property type="project" value="InterPro"/>
</dbReference>
<proteinExistence type="predicted"/>
<dbReference type="AlphaFoldDB" id="A0A8H4VWD7"/>
<evidence type="ECO:0000313" key="3">
    <source>
        <dbReference type="EMBL" id="KAF4625061.1"/>
    </source>
</evidence>
<dbReference type="EMBL" id="JAAMPI010001473">
    <property type="protein sequence ID" value="KAF4625061.1"/>
    <property type="molecule type" value="Genomic_DNA"/>
</dbReference>
<protein>
    <recommendedName>
        <fullName evidence="2">Methyltransferase domain-containing protein</fullName>
    </recommendedName>
</protein>
<dbReference type="Pfam" id="PF13847">
    <property type="entry name" value="Methyltransf_31"/>
    <property type="match status" value="1"/>
</dbReference>
<keyword evidence="1" id="KW-0472">Membrane</keyword>
<dbReference type="GO" id="GO:0005739">
    <property type="term" value="C:mitochondrion"/>
    <property type="evidence" value="ECO:0007669"/>
    <property type="project" value="TreeGrafter"/>
</dbReference>
<dbReference type="SUPFAM" id="SSF53335">
    <property type="entry name" value="S-adenosyl-L-methionine-dependent methyltransferases"/>
    <property type="match status" value="1"/>
</dbReference>
<keyword evidence="1" id="KW-1133">Transmembrane helix</keyword>